<protein>
    <submittedName>
        <fullName evidence="7">Central glycolytic gene transcriptional regulator</fullName>
    </submittedName>
</protein>
<evidence type="ECO:0000313" key="7">
    <source>
        <dbReference type="EMBL" id="GAN36488.1"/>
    </source>
</evidence>
<keyword evidence="3" id="KW-0238">DNA-binding</keyword>
<evidence type="ECO:0000313" key="8">
    <source>
        <dbReference type="Proteomes" id="UP000032552"/>
    </source>
</evidence>
<dbReference type="SUPFAM" id="SSF46785">
    <property type="entry name" value="Winged helix' DNA-binding domain"/>
    <property type="match status" value="1"/>
</dbReference>
<feature type="domain" description="CggR N-terminal DNA binding" evidence="6">
    <location>
        <begin position="18"/>
        <end position="88"/>
    </location>
</feature>
<evidence type="ECO:0000256" key="4">
    <source>
        <dbReference type="ARBA" id="ARBA00023163"/>
    </source>
</evidence>
<dbReference type="InterPro" id="IPR051054">
    <property type="entry name" value="SorC_transcr_regulators"/>
</dbReference>
<dbReference type="Proteomes" id="UP000032552">
    <property type="component" value="Unassembled WGS sequence"/>
</dbReference>
<dbReference type="Gene3D" id="3.40.50.1360">
    <property type="match status" value="1"/>
</dbReference>
<dbReference type="InterPro" id="IPR036390">
    <property type="entry name" value="WH_DNA-bd_sf"/>
</dbReference>
<accession>A0A0C9QCU6</accession>
<dbReference type="InterPro" id="IPR036388">
    <property type="entry name" value="WH-like_DNA-bd_sf"/>
</dbReference>
<proteinExistence type="inferred from homology"/>
<evidence type="ECO:0000259" key="6">
    <source>
        <dbReference type="Pfam" id="PF21715"/>
    </source>
</evidence>
<evidence type="ECO:0000256" key="1">
    <source>
        <dbReference type="ARBA" id="ARBA00010466"/>
    </source>
</evidence>
<keyword evidence="4" id="KW-0804">Transcription</keyword>
<dbReference type="GO" id="GO:0030246">
    <property type="term" value="F:carbohydrate binding"/>
    <property type="evidence" value="ECO:0007669"/>
    <property type="project" value="InterPro"/>
</dbReference>
<dbReference type="InterPro" id="IPR007324">
    <property type="entry name" value="Sugar-bd_dom_put"/>
</dbReference>
<dbReference type="RefSeq" id="WP_003564263.1">
    <property type="nucleotide sequence ID" value="NZ_BAYM01000080.1"/>
</dbReference>
<dbReference type="EMBL" id="BAYM01000080">
    <property type="protein sequence ID" value="GAN36488.1"/>
    <property type="molecule type" value="Genomic_DNA"/>
</dbReference>
<gene>
    <name evidence="7" type="ORF">LC0644_1077</name>
</gene>
<dbReference type="GeneID" id="57089614"/>
<reference evidence="8" key="1">
    <citation type="submission" date="2014-05" db="EMBL/GenBank/DDBJ databases">
        <title>Whole genome sequencing of Lactobacillus casei NRIC0644.</title>
        <authorList>
            <person name="Atarashi H."/>
            <person name="Yoshida Y."/>
            <person name="Fujimura S."/>
            <person name="Tanaka N."/>
            <person name="Shiwa Y."/>
            <person name="Yoshikawa H."/>
            <person name="Okada S."/>
            <person name="Nakagawa J."/>
        </authorList>
    </citation>
    <scope>NUCLEOTIDE SEQUENCE [LARGE SCALE GENOMIC DNA]</scope>
    <source>
        <strain evidence="8">NRIC0644</strain>
    </source>
</reference>
<dbReference type="AlphaFoldDB" id="A0A0C9QCU6"/>
<feature type="domain" description="Sugar-binding" evidence="5">
    <location>
        <begin position="96"/>
        <end position="340"/>
    </location>
</feature>
<keyword evidence="2" id="KW-0805">Transcription regulation</keyword>
<dbReference type="Gene3D" id="1.10.10.10">
    <property type="entry name" value="Winged helix-like DNA-binding domain superfamily/Winged helix DNA-binding domain"/>
    <property type="match status" value="1"/>
</dbReference>
<evidence type="ECO:0000256" key="3">
    <source>
        <dbReference type="ARBA" id="ARBA00023125"/>
    </source>
</evidence>
<dbReference type="Pfam" id="PF04198">
    <property type="entry name" value="Sugar-bind"/>
    <property type="match status" value="1"/>
</dbReference>
<dbReference type="PANTHER" id="PTHR34294">
    <property type="entry name" value="TRANSCRIPTIONAL REGULATOR-RELATED"/>
    <property type="match status" value="1"/>
</dbReference>
<sequence>MHTELAWLKAIAPDLMGVVTKRYQVLQFINWMAPVGRRTLAEQMKISERALRTETDFLRSQGLLESSKSGMVLTAKGLETFHGLDHLMNQLLGIKDDEKRLAAQLQIDHCLVVSGDADQSGRVLDELGKTLNSTLQLLLPPGRLTVAVMGGTTMAHLARQLTFQLSAGRELTFVPARGGLGEAVTIQANSIAAAMAEATDSNYRALYVPENLSSESYESLIKEPSVKEVLGLIDKAQVVIHSVGDALVMARRRGMSSDTISMLKAKHAVAEAFGVFYDASGKVVYKIPQIGLQLADLDHIPYVFAVAAGKSKSKAIAAYMQHAPSRTWLLTDVGATNSILTGATR</sequence>
<dbReference type="PANTHER" id="PTHR34294:SF5">
    <property type="entry name" value="CENTRAL GLYCOLYTIC GENES REGULATOR"/>
    <property type="match status" value="1"/>
</dbReference>
<dbReference type="InterPro" id="IPR037171">
    <property type="entry name" value="NagB/RpiA_transferase-like"/>
</dbReference>
<comment type="similarity">
    <text evidence="1">Belongs to the SorC transcriptional regulatory family.</text>
</comment>
<name>A0A0C9QCU6_LACPA</name>
<dbReference type="Pfam" id="PF21715">
    <property type="entry name" value="CggR_N"/>
    <property type="match status" value="1"/>
</dbReference>
<evidence type="ECO:0000259" key="5">
    <source>
        <dbReference type="Pfam" id="PF04198"/>
    </source>
</evidence>
<dbReference type="InterPro" id="IPR048715">
    <property type="entry name" value="CggR_N"/>
</dbReference>
<dbReference type="SUPFAM" id="SSF100950">
    <property type="entry name" value="NagB/RpiA/CoA transferase-like"/>
    <property type="match status" value="1"/>
</dbReference>
<organism evidence="7 8">
    <name type="scientific">Lacticaseibacillus paracasei NRIC 0644</name>
    <dbReference type="NCBI Taxonomy" id="1435038"/>
    <lineage>
        <taxon>Bacteria</taxon>
        <taxon>Bacillati</taxon>
        <taxon>Bacillota</taxon>
        <taxon>Bacilli</taxon>
        <taxon>Lactobacillales</taxon>
        <taxon>Lactobacillaceae</taxon>
        <taxon>Lacticaseibacillus</taxon>
    </lineage>
</organism>
<dbReference type="GO" id="GO:0003677">
    <property type="term" value="F:DNA binding"/>
    <property type="evidence" value="ECO:0007669"/>
    <property type="project" value="UniProtKB-KW"/>
</dbReference>
<evidence type="ECO:0000256" key="2">
    <source>
        <dbReference type="ARBA" id="ARBA00023015"/>
    </source>
</evidence>
<comment type="caution">
    <text evidence="7">The sequence shown here is derived from an EMBL/GenBank/DDBJ whole genome shotgun (WGS) entry which is preliminary data.</text>
</comment>